<dbReference type="Gramene" id="QL05p088620:mrna">
    <property type="protein sequence ID" value="QL05p088620:mrna"/>
    <property type="gene ID" value="QL05p088620"/>
</dbReference>
<name>A0A7N2LW13_QUELO</name>
<dbReference type="EnsemblPlants" id="QL05p088620:mrna">
    <property type="protein sequence ID" value="QL05p088620:mrna"/>
    <property type="gene ID" value="QL05p088620"/>
</dbReference>
<protein>
    <recommendedName>
        <fullName evidence="1">F-box protein At3g26010-like beta-propeller domain-containing protein</fullName>
    </recommendedName>
</protein>
<dbReference type="InParanoid" id="A0A7N2LW13"/>
<dbReference type="Proteomes" id="UP000594261">
    <property type="component" value="Chromosome 5"/>
</dbReference>
<dbReference type="EMBL" id="LRBV02000005">
    <property type="status" value="NOT_ANNOTATED_CDS"/>
    <property type="molecule type" value="Genomic_DNA"/>
</dbReference>
<keyword evidence="3" id="KW-1185">Reference proteome</keyword>
<organism evidence="2 3">
    <name type="scientific">Quercus lobata</name>
    <name type="common">Valley oak</name>
    <dbReference type="NCBI Taxonomy" id="97700"/>
    <lineage>
        <taxon>Eukaryota</taxon>
        <taxon>Viridiplantae</taxon>
        <taxon>Streptophyta</taxon>
        <taxon>Embryophyta</taxon>
        <taxon>Tracheophyta</taxon>
        <taxon>Spermatophyta</taxon>
        <taxon>Magnoliopsida</taxon>
        <taxon>eudicotyledons</taxon>
        <taxon>Gunneridae</taxon>
        <taxon>Pentapetalae</taxon>
        <taxon>rosids</taxon>
        <taxon>fabids</taxon>
        <taxon>Fagales</taxon>
        <taxon>Fagaceae</taxon>
        <taxon>Quercus</taxon>
    </lineage>
</organism>
<feature type="domain" description="F-box protein At3g26010-like beta-propeller" evidence="1">
    <location>
        <begin position="100"/>
        <end position="202"/>
    </location>
</feature>
<dbReference type="PANTHER" id="PTHR35546">
    <property type="entry name" value="F-BOX PROTEIN INTERACTION DOMAIN PROTEIN-RELATED"/>
    <property type="match status" value="1"/>
</dbReference>
<reference evidence="2" key="2">
    <citation type="submission" date="2021-01" db="UniProtKB">
        <authorList>
            <consortium name="EnsemblPlants"/>
        </authorList>
    </citation>
    <scope>IDENTIFICATION</scope>
</reference>
<reference evidence="2 3" key="1">
    <citation type="journal article" date="2016" name="G3 (Bethesda)">
        <title>First Draft Assembly and Annotation of the Genome of a California Endemic Oak Quercus lobata Nee (Fagaceae).</title>
        <authorList>
            <person name="Sork V.L."/>
            <person name="Fitz-Gibbon S.T."/>
            <person name="Puiu D."/>
            <person name="Crepeau M."/>
            <person name="Gugger P.F."/>
            <person name="Sherman R."/>
            <person name="Stevens K."/>
            <person name="Langley C.H."/>
            <person name="Pellegrini M."/>
            <person name="Salzberg S.L."/>
        </authorList>
    </citation>
    <scope>NUCLEOTIDE SEQUENCE [LARGE SCALE GENOMIC DNA]</scope>
    <source>
        <strain evidence="2 3">cv. SW786</strain>
    </source>
</reference>
<dbReference type="InterPro" id="IPR055290">
    <property type="entry name" value="At3g26010-like"/>
</dbReference>
<dbReference type="Pfam" id="PF24750">
    <property type="entry name" value="b-prop_At3g26010-like"/>
    <property type="match status" value="1"/>
</dbReference>
<evidence type="ECO:0000259" key="1">
    <source>
        <dbReference type="Pfam" id="PF24750"/>
    </source>
</evidence>
<evidence type="ECO:0000313" key="2">
    <source>
        <dbReference type="EnsemblPlants" id="QL05p088620:mrna"/>
    </source>
</evidence>
<evidence type="ECO:0000313" key="3">
    <source>
        <dbReference type="Proteomes" id="UP000594261"/>
    </source>
</evidence>
<sequence>MFVVPLCGPSGCVESTMIISELTTSSSSPPSSPSPSKKKCRNRFYSCFGVEMENLGFLNTDVPFNAQLQKQKPIVSGFIFQGKYQWCNEDIKTVSYIPVVESEDEDLAIYVCNPTNKEWIKFKSPSALDNLTTIGLVFDPTRDPVYSSTKFKLVRVRQLEIETETEEEEEEGLYYTFEVYSSESGAWTQSNEICHCNNNLVKKKSVCWRDFTLADWKLKKSIHGFAIYIKE</sequence>
<proteinExistence type="predicted"/>
<accession>A0A7N2LW13</accession>
<dbReference type="InterPro" id="IPR056592">
    <property type="entry name" value="Beta-prop_At3g26010-like"/>
</dbReference>
<dbReference type="PANTHER" id="PTHR35546:SF21">
    <property type="entry name" value="F-BOX DOMAIN-CONTAINING PROTEIN"/>
    <property type="match status" value="1"/>
</dbReference>
<dbReference type="AlphaFoldDB" id="A0A7N2LW13"/>